<proteinExistence type="predicted"/>
<dbReference type="Gene3D" id="2.60.40.4070">
    <property type="match status" value="1"/>
</dbReference>
<gene>
    <name evidence="1" type="ORF">ENH14_03885</name>
</gene>
<reference evidence="1" key="1">
    <citation type="journal article" date="2020" name="mSystems">
        <title>Genome- and Community-Level Interaction Insights into Carbon Utilization and Element Cycling Functions of Hydrothermarchaeota in Hydrothermal Sediment.</title>
        <authorList>
            <person name="Zhou Z."/>
            <person name="Liu Y."/>
            <person name="Xu W."/>
            <person name="Pan J."/>
            <person name="Luo Z.H."/>
            <person name="Li M."/>
        </authorList>
    </citation>
    <scope>NUCLEOTIDE SEQUENCE [LARGE SCALE GENOMIC DNA]</scope>
    <source>
        <strain evidence="1">HyVt-28</strain>
    </source>
</reference>
<name>A0A7V0Q613_UNCW3</name>
<accession>A0A7V0Q613</accession>
<comment type="caution">
    <text evidence="1">The sequence shown here is derived from an EMBL/GenBank/DDBJ whole genome shotgun (WGS) entry which is preliminary data.</text>
</comment>
<organism evidence="1">
    <name type="scientific">candidate division WOR-3 bacterium</name>
    <dbReference type="NCBI Taxonomy" id="2052148"/>
    <lineage>
        <taxon>Bacteria</taxon>
        <taxon>Bacteria division WOR-3</taxon>
    </lineage>
</organism>
<dbReference type="EMBL" id="DRDR01000169">
    <property type="protein sequence ID" value="HDL60579.1"/>
    <property type="molecule type" value="Genomic_DNA"/>
</dbReference>
<protein>
    <recommendedName>
        <fullName evidence="2">T9SS type A sorting domain-containing protein</fullName>
    </recommendedName>
</protein>
<dbReference type="Proteomes" id="UP000886381">
    <property type="component" value="Unassembled WGS sequence"/>
</dbReference>
<dbReference type="AlphaFoldDB" id="A0A7V0Q613"/>
<evidence type="ECO:0000313" key="1">
    <source>
        <dbReference type="EMBL" id="HDL60579.1"/>
    </source>
</evidence>
<sequence>MVLEDSSGINLYTVFGTEKGIMLHMDNQFIDLRPYFEYYKNSFTKGEVNYPMEFEFSQDKDISLIAYDNLNNMSVKNLHLVIREREFSVSNILAYPNPVKNENSGVYFTFILSKPSWVEIKVFTIGGRLVWTSGRRYFNQGFGKIYWNLRDNFNDNISNGFYIYKLECKNEEGRKFEIKKGLLIAK</sequence>
<evidence type="ECO:0008006" key="2">
    <source>
        <dbReference type="Google" id="ProtNLM"/>
    </source>
</evidence>